<dbReference type="EMBL" id="FLUN01000001">
    <property type="protein sequence ID" value="SBW10728.1"/>
    <property type="molecule type" value="Genomic_DNA"/>
</dbReference>
<dbReference type="Gene3D" id="3.20.70.20">
    <property type="match status" value="1"/>
</dbReference>
<organism evidence="1">
    <name type="scientific">uncultured Eubacteriales bacterium</name>
    <dbReference type="NCBI Taxonomy" id="172733"/>
    <lineage>
        <taxon>Bacteria</taxon>
        <taxon>Bacillati</taxon>
        <taxon>Bacillota</taxon>
        <taxon>Clostridia</taxon>
        <taxon>Eubacteriales</taxon>
        <taxon>environmental samples</taxon>
    </lineage>
</organism>
<dbReference type="NCBIfam" id="TIGR04040">
    <property type="entry name" value="glycyl_YjjI"/>
    <property type="match status" value="1"/>
</dbReference>
<dbReference type="AlphaFoldDB" id="A0A212KGI8"/>
<dbReference type="InterPro" id="IPR016905">
    <property type="entry name" value="Glycyl_radical_YjjI-like"/>
</dbReference>
<sequence>MSQNVYEIVTSTHLNYRQKLTALCLAAENTLDVLNVPPRYQYYRESGGLDDLNEGQAPYRPRYVMPDYEKFVRQGSKFLRLDPPKDLEGVLNALEILYCHVPSITTKPVYLGNIDKLIEPFLEGVDDETAKAALRRFLMFCDRTIANAYSHANLGPEATRAGRLILELVEELQLQVPNLTLKYDSELTPDDFAEAALLCSLSCANPAICNHRAHKDTYSFDYGISSCYNILPLRGGAYTLNRVVLPRLAKLAKDPEHFCTELLPDALKALGDYMNERIRFLVEDSGYFQSDFLVQEGLVERERFVGMFGVAGLCDCVNLLLAGRGGRYGSSAEADDLAERILTVISDFAASYPAKYSEVAGGHFLLHAQAGLSDDVGVTSGVRITVGDEPANIHNHLRHSARFHKFFPTGCSDIFPFDSTAERNPAALLDLVKGAFSLGDKYCAFYGAQGDLVRVTGYLVKRSDLERYERGEVVLQDNVINGSANYRLNRLKDRKVRSV</sequence>
<protein>
    <recommendedName>
        <fullName evidence="2">Glycine radical enzyme, YjjI family</fullName>
    </recommendedName>
</protein>
<proteinExistence type="predicted"/>
<evidence type="ECO:0008006" key="2">
    <source>
        <dbReference type="Google" id="ProtNLM"/>
    </source>
</evidence>
<evidence type="ECO:0000313" key="1">
    <source>
        <dbReference type="EMBL" id="SBW10728.1"/>
    </source>
</evidence>
<dbReference type="Pfam" id="PF11230">
    <property type="entry name" value="YjjI-like"/>
    <property type="match status" value="1"/>
</dbReference>
<accession>A0A212KGI8</accession>
<name>A0A212KGI8_9FIRM</name>
<dbReference type="SUPFAM" id="SSF51998">
    <property type="entry name" value="PFL-like glycyl radical enzymes"/>
    <property type="match status" value="1"/>
</dbReference>
<gene>
    <name evidence="1" type="primary">yjjI</name>
    <name evidence="1" type="ORF">KL86CLO1_13021</name>
</gene>
<reference evidence="1" key="1">
    <citation type="submission" date="2016-04" db="EMBL/GenBank/DDBJ databases">
        <authorList>
            <person name="Evans L.H."/>
            <person name="Alamgir A."/>
            <person name="Owens N."/>
            <person name="Weber N.D."/>
            <person name="Virtaneva K."/>
            <person name="Barbian K."/>
            <person name="Babar A."/>
            <person name="Rosenke K."/>
        </authorList>
    </citation>
    <scope>NUCLEOTIDE SEQUENCE</scope>
    <source>
        <strain evidence="1">86</strain>
    </source>
</reference>